<gene>
    <name evidence="3" type="ORF">SAMN05216582_101115</name>
</gene>
<name>A0A1M6R1Z5_SELRU</name>
<dbReference type="PANTHER" id="PTHR43208:SF1">
    <property type="entry name" value="ABC TRANSPORTER SUBSTRATE-BINDING PROTEIN"/>
    <property type="match status" value="1"/>
</dbReference>
<feature type="domain" description="ABC transporter substrate-binding protein PnrA-like" evidence="2">
    <location>
        <begin position="36"/>
        <end position="313"/>
    </location>
</feature>
<dbReference type="PANTHER" id="PTHR43208">
    <property type="entry name" value="ABC TRANSPORTER SUBSTRATE-BINDING PROTEIN"/>
    <property type="match status" value="1"/>
</dbReference>
<proteinExistence type="predicted"/>
<keyword evidence="1" id="KW-0732">Signal</keyword>
<reference evidence="3 4" key="1">
    <citation type="submission" date="2016-11" db="EMBL/GenBank/DDBJ databases">
        <authorList>
            <person name="Jaros S."/>
            <person name="Januszkiewicz K."/>
            <person name="Wedrychowicz H."/>
        </authorList>
    </citation>
    <scope>NUCLEOTIDE SEQUENCE [LARGE SCALE GENOMIC DNA]</scope>
    <source>
        <strain evidence="3 4">HD4</strain>
    </source>
</reference>
<evidence type="ECO:0000259" key="2">
    <source>
        <dbReference type="Pfam" id="PF02608"/>
    </source>
</evidence>
<accession>A0A1M6R1Z5</accession>
<evidence type="ECO:0000313" key="4">
    <source>
        <dbReference type="Proteomes" id="UP000184263"/>
    </source>
</evidence>
<dbReference type="EMBL" id="FRBC01000001">
    <property type="protein sequence ID" value="SHK26509.1"/>
    <property type="molecule type" value="Genomic_DNA"/>
</dbReference>
<evidence type="ECO:0000313" key="3">
    <source>
        <dbReference type="EMBL" id="SHK26509.1"/>
    </source>
</evidence>
<dbReference type="Gene3D" id="3.40.50.2300">
    <property type="match status" value="2"/>
</dbReference>
<organism evidence="3 4">
    <name type="scientific">Selenomonas ruminantium</name>
    <dbReference type="NCBI Taxonomy" id="971"/>
    <lineage>
        <taxon>Bacteria</taxon>
        <taxon>Bacillati</taxon>
        <taxon>Bacillota</taxon>
        <taxon>Negativicutes</taxon>
        <taxon>Selenomonadales</taxon>
        <taxon>Selenomonadaceae</taxon>
        <taxon>Selenomonas</taxon>
    </lineage>
</organism>
<sequence length="363" mass="40717">MRKILILVGLVFAAAITGIFLSKDSWTETDVTAKTTKVGLLLSGNHDDRSYCQSHYEAIKSLQDDLNLNIICRENVPNACYATIVELVQREGCEIIVGASFDYGSDMKKAANAFQNVYFLHAGGLDRKGNLSTYFGRMYQARYLSGIVAGMESKTGRIGYVAAFPIVQVIRGINAFTLGARSVRPDAQVYVRYCGSWTEDLPAERESQALLDNHPIDVLAMHTNSLAPNWVAERRGIYSIGYNWDNRDMFSDKYLTASAWDWSGYYRQQILACLTGKFYGSNQWIAMEDGVIKLADYSPQVSEQTKEVVRAAQERLRSREFDVFYGPIRDNQGRLRVEAGEAMSDGAMLNALDWYVEGVSVEQ</sequence>
<dbReference type="Proteomes" id="UP000184263">
    <property type="component" value="Unassembled WGS sequence"/>
</dbReference>
<dbReference type="RefSeq" id="WP_073087883.1">
    <property type="nucleotide sequence ID" value="NZ_FRBC01000001.1"/>
</dbReference>
<dbReference type="GO" id="GO:0005886">
    <property type="term" value="C:plasma membrane"/>
    <property type="evidence" value="ECO:0007669"/>
    <property type="project" value="InterPro"/>
</dbReference>
<dbReference type="CDD" id="cd19963">
    <property type="entry name" value="PBP1_BMP-like"/>
    <property type="match status" value="1"/>
</dbReference>
<dbReference type="InterPro" id="IPR003760">
    <property type="entry name" value="PnrA-like"/>
</dbReference>
<dbReference type="Pfam" id="PF02608">
    <property type="entry name" value="Bmp"/>
    <property type="match status" value="1"/>
</dbReference>
<evidence type="ECO:0000256" key="1">
    <source>
        <dbReference type="ARBA" id="ARBA00022729"/>
    </source>
</evidence>
<dbReference type="InterPro" id="IPR052910">
    <property type="entry name" value="ABC-Purine-Binding"/>
</dbReference>
<protein>
    <submittedName>
        <fullName evidence="3">Nucleoside-binding protein</fullName>
    </submittedName>
</protein>
<dbReference type="AlphaFoldDB" id="A0A1M6R1Z5"/>